<reference evidence="1 2" key="1">
    <citation type="submission" date="2023-04" db="EMBL/GenBank/DDBJ databases">
        <title>Jannaschia ovalis sp. nov., a marine bacterium isolated from sea tidal flat.</title>
        <authorList>
            <person name="Kwon D.Y."/>
            <person name="Kim J.-J."/>
        </authorList>
    </citation>
    <scope>NUCLEOTIDE SEQUENCE [LARGE SCALE GENOMIC DNA]</scope>
    <source>
        <strain evidence="1 2">GRR-S6-38</strain>
    </source>
</reference>
<dbReference type="RefSeq" id="WP_279963816.1">
    <property type="nucleotide sequence ID" value="NZ_CP122537.1"/>
</dbReference>
<gene>
    <name evidence="1" type="ORF">P8627_09265</name>
</gene>
<evidence type="ECO:0000313" key="2">
    <source>
        <dbReference type="Proteomes" id="UP001243420"/>
    </source>
</evidence>
<dbReference type="EMBL" id="CP122537">
    <property type="protein sequence ID" value="WGH77242.1"/>
    <property type="molecule type" value="Genomic_DNA"/>
</dbReference>
<name>A0ABY8L793_9RHOB</name>
<dbReference type="Pfam" id="PF20086">
    <property type="entry name" value="DUF6478"/>
    <property type="match status" value="1"/>
</dbReference>
<evidence type="ECO:0000313" key="1">
    <source>
        <dbReference type="EMBL" id="WGH77242.1"/>
    </source>
</evidence>
<dbReference type="InterPro" id="IPR045514">
    <property type="entry name" value="DUF6478"/>
</dbReference>
<keyword evidence="2" id="KW-1185">Reference proteome</keyword>
<sequence>MAIRLPGLVESLRRRRAVAAWRQAAAAAPGMDPADLAALAPAARELSEAARRLSAEADRALLRPRIAQDGIARPPQCDWAWRPLPWAAALRPPVIAGVTGGTALAEGVTLFHDCPLAEITLRQSRRRDPDAPAPFALSLDALGFDGSFLSLALDLPRMGARGLRRSHIVAVKARVRRERPAEMFVRLNIRQGPNIEQLVSELMPANGAEAALGAEFDLGFQEINPDKLEHAWLDLIFERPAMNRVVVEDLTLARRPRADI</sequence>
<accession>A0ABY8L793</accession>
<organism evidence="1 2">
    <name type="scientific">Jannaschia ovalis</name>
    <dbReference type="NCBI Taxonomy" id="3038773"/>
    <lineage>
        <taxon>Bacteria</taxon>
        <taxon>Pseudomonadati</taxon>
        <taxon>Pseudomonadota</taxon>
        <taxon>Alphaproteobacteria</taxon>
        <taxon>Rhodobacterales</taxon>
        <taxon>Roseobacteraceae</taxon>
        <taxon>Jannaschia</taxon>
    </lineage>
</organism>
<dbReference type="Proteomes" id="UP001243420">
    <property type="component" value="Chromosome"/>
</dbReference>
<proteinExistence type="predicted"/>
<protein>
    <submittedName>
        <fullName evidence="1">DUF6478 family protein</fullName>
    </submittedName>
</protein>